<sequence length="90" mass="9614">MPARHPWIVDASNSPEAVAFARRPVITLPAGARASRAPQLNEPARPEPTLLRTCMPLCPPALQEAFAATIDVAVGTKARLMAASSQARTW</sequence>
<dbReference type="EMBL" id="CAESAN010000061">
    <property type="protein sequence ID" value="CAB4343809.1"/>
    <property type="molecule type" value="Genomic_DNA"/>
</dbReference>
<accession>A0A6J5ZRU7</accession>
<reference evidence="1" key="1">
    <citation type="submission" date="2020-05" db="EMBL/GenBank/DDBJ databases">
        <authorList>
            <person name="Chiriac C."/>
            <person name="Salcher M."/>
            <person name="Ghai R."/>
            <person name="Kavagutti S V."/>
        </authorList>
    </citation>
    <scope>NUCLEOTIDE SEQUENCE</scope>
</reference>
<gene>
    <name evidence="1" type="ORF">UFOPK3547_00852</name>
</gene>
<name>A0A6J5ZRU7_9ZZZZ</name>
<dbReference type="AlphaFoldDB" id="A0A6J5ZRU7"/>
<organism evidence="1">
    <name type="scientific">freshwater metagenome</name>
    <dbReference type="NCBI Taxonomy" id="449393"/>
    <lineage>
        <taxon>unclassified sequences</taxon>
        <taxon>metagenomes</taxon>
        <taxon>ecological metagenomes</taxon>
    </lineage>
</organism>
<proteinExistence type="predicted"/>
<protein>
    <submittedName>
        <fullName evidence="1">Unannotated protein</fullName>
    </submittedName>
</protein>
<evidence type="ECO:0000313" key="1">
    <source>
        <dbReference type="EMBL" id="CAB4343809.1"/>
    </source>
</evidence>